<accession>A0AAJ0EIK7</accession>
<dbReference type="AlphaFoldDB" id="A0AAJ0EIK7"/>
<sequence>MEHYDLLRGRKRKYLDRSDSKRGTSNSWLPATTNLRLTNHPSIPTDHFLTSCTPGPGKARPIALPHDDNLPSRPSTLPVRASAFPPPALAHCRRPGKMRDRVQLPILCPPKTDSARLQNAPRRHSFLGTTVPPRRDTFFHCRKNYPCFGSSRVSDIVPLHFQELACPPSGANTSSHLESRVPTTSLHMP</sequence>
<dbReference type="RefSeq" id="XP_060448681.1">
    <property type="nucleotide sequence ID" value="XM_060581971.1"/>
</dbReference>
<protein>
    <submittedName>
        <fullName evidence="2">Uncharacterized protein</fullName>
    </submittedName>
</protein>
<name>A0AAJ0EIK7_9PEZI</name>
<dbReference type="Proteomes" id="UP001243989">
    <property type="component" value="Unassembled WGS sequence"/>
</dbReference>
<keyword evidence="3" id="KW-1185">Reference proteome</keyword>
<organism evidence="2 3">
    <name type="scientific">Colletotrichum phormii</name>
    <dbReference type="NCBI Taxonomy" id="359342"/>
    <lineage>
        <taxon>Eukaryota</taxon>
        <taxon>Fungi</taxon>
        <taxon>Dikarya</taxon>
        <taxon>Ascomycota</taxon>
        <taxon>Pezizomycotina</taxon>
        <taxon>Sordariomycetes</taxon>
        <taxon>Hypocreomycetidae</taxon>
        <taxon>Glomerellales</taxon>
        <taxon>Glomerellaceae</taxon>
        <taxon>Colletotrichum</taxon>
        <taxon>Colletotrichum acutatum species complex</taxon>
    </lineage>
</organism>
<evidence type="ECO:0000313" key="3">
    <source>
        <dbReference type="Proteomes" id="UP001243989"/>
    </source>
</evidence>
<gene>
    <name evidence="2" type="ORF">BDP81DRAFT_158004</name>
</gene>
<comment type="caution">
    <text evidence="2">The sequence shown here is derived from an EMBL/GenBank/DDBJ whole genome shotgun (WGS) entry which is preliminary data.</text>
</comment>
<evidence type="ECO:0000313" key="2">
    <source>
        <dbReference type="EMBL" id="KAK1640074.1"/>
    </source>
</evidence>
<dbReference type="EMBL" id="JAHMHQ010000004">
    <property type="protein sequence ID" value="KAK1640074.1"/>
    <property type="molecule type" value="Genomic_DNA"/>
</dbReference>
<feature type="compositionally biased region" description="Polar residues" evidence="1">
    <location>
        <begin position="170"/>
        <end position="189"/>
    </location>
</feature>
<reference evidence="2" key="1">
    <citation type="submission" date="2021-06" db="EMBL/GenBank/DDBJ databases">
        <title>Comparative genomics, transcriptomics and evolutionary studies reveal genomic signatures of adaptation to plant cell wall in hemibiotrophic fungi.</title>
        <authorList>
            <consortium name="DOE Joint Genome Institute"/>
            <person name="Baroncelli R."/>
            <person name="Diaz J.F."/>
            <person name="Benocci T."/>
            <person name="Peng M."/>
            <person name="Battaglia E."/>
            <person name="Haridas S."/>
            <person name="Andreopoulos W."/>
            <person name="Labutti K."/>
            <person name="Pangilinan J."/>
            <person name="Floch G.L."/>
            <person name="Makela M.R."/>
            <person name="Henrissat B."/>
            <person name="Grigoriev I.V."/>
            <person name="Crouch J.A."/>
            <person name="De Vries R.P."/>
            <person name="Sukno S.A."/>
            <person name="Thon M.R."/>
        </authorList>
    </citation>
    <scope>NUCLEOTIDE SEQUENCE</scope>
    <source>
        <strain evidence="2">CBS 102054</strain>
    </source>
</reference>
<dbReference type="GeneID" id="85466833"/>
<proteinExistence type="predicted"/>
<evidence type="ECO:0000256" key="1">
    <source>
        <dbReference type="SAM" id="MobiDB-lite"/>
    </source>
</evidence>
<feature type="region of interest" description="Disordered" evidence="1">
    <location>
        <begin position="168"/>
        <end position="189"/>
    </location>
</feature>